<feature type="region of interest" description="Disordered" evidence="1">
    <location>
        <begin position="62"/>
        <end position="129"/>
    </location>
</feature>
<organism evidence="2 3">
    <name type="scientific">Arctia plantaginis</name>
    <name type="common">Wood tiger moth</name>
    <name type="synonym">Phalaena plantaginis</name>
    <dbReference type="NCBI Taxonomy" id="874455"/>
    <lineage>
        <taxon>Eukaryota</taxon>
        <taxon>Metazoa</taxon>
        <taxon>Ecdysozoa</taxon>
        <taxon>Arthropoda</taxon>
        <taxon>Hexapoda</taxon>
        <taxon>Insecta</taxon>
        <taxon>Pterygota</taxon>
        <taxon>Neoptera</taxon>
        <taxon>Endopterygota</taxon>
        <taxon>Lepidoptera</taxon>
        <taxon>Glossata</taxon>
        <taxon>Ditrysia</taxon>
        <taxon>Noctuoidea</taxon>
        <taxon>Erebidae</taxon>
        <taxon>Arctiinae</taxon>
        <taxon>Arctia</taxon>
    </lineage>
</organism>
<keyword evidence="3" id="KW-1185">Reference proteome</keyword>
<reference evidence="2 3" key="1">
    <citation type="submission" date="2020-04" db="EMBL/GenBank/DDBJ databases">
        <authorList>
            <person name="Wallbank WR R."/>
            <person name="Pardo Diaz C."/>
            <person name="Kozak K."/>
            <person name="Martin S."/>
            <person name="Jiggins C."/>
            <person name="Moest M."/>
            <person name="Warren A I."/>
            <person name="Byers J.R.P. K."/>
            <person name="Montejo-Kovacevich G."/>
            <person name="Yen C E."/>
        </authorList>
    </citation>
    <scope>NUCLEOTIDE SEQUENCE [LARGE SCALE GENOMIC DNA]</scope>
</reference>
<feature type="compositionally biased region" description="Low complexity" evidence="1">
    <location>
        <begin position="102"/>
        <end position="115"/>
    </location>
</feature>
<dbReference type="Proteomes" id="UP000494106">
    <property type="component" value="Unassembled WGS sequence"/>
</dbReference>
<accession>A0A8S1AY56</accession>
<dbReference type="EMBL" id="CADEBC010000545">
    <property type="protein sequence ID" value="CAB3251257.1"/>
    <property type="molecule type" value="Genomic_DNA"/>
</dbReference>
<feature type="compositionally biased region" description="Basic residues" evidence="1">
    <location>
        <begin position="117"/>
        <end position="129"/>
    </location>
</feature>
<sequence>MAVQSEGNSLPPPTRNTVQAVHTVCPSQISDPDEIMLDFIPSYHTSNIISIYRSSFTATELRHPLPPAPSPPLGTASAPVPSAMSPTASTSRGAPQQRRYRTSPSPTASASPTASMTRRHGLFRARTRRVQTPFERATSEFVAVENLRLQLGADREKNLHEWELARRQGVEKNRYDKKPKYNFKLFVWYCRQIN</sequence>
<proteinExistence type="predicted"/>
<gene>
    <name evidence="2" type="ORF">APLA_LOCUS12937</name>
</gene>
<evidence type="ECO:0000256" key="1">
    <source>
        <dbReference type="SAM" id="MobiDB-lite"/>
    </source>
</evidence>
<dbReference type="OrthoDB" id="7492504at2759"/>
<comment type="caution">
    <text evidence="2">The sequence shown here is derived from an EMBL/GenBank/DDBJ whole genome shotgun (WGS) entry which is preliminary data.</text>
</comment>
<evidence type="ECO:0000313" key="2">
    <source>
        <dbReference type="EMBL" id="CAB3251257.1"/>
    </source>
</evidence>
<feature type="compositionally biased region" description="Polar residues" evidence="1">
    <location>
        <begin position="84"/>
        <end position="94"/>
    </location>
</feature>
<dbReference type="AlphaFoldDB" id="A0A8S1AY56"/>
<protein>
    <submittedName>
        <fullName evidence="2">Uncharacterized protein</fullName>
    </submittedName>
</protein>
<evidence type="ECO:0000313" key="3">
    <source>
        <dbReference type="Proteomes" id="UP000494106"/>
    </source>
</evidence>
<name>A0A8S1AY56_ARCPL</name>